<reference evidence="1 2" key="2">
    <citation type="journal article" date="2009" name="PLoS ONE">
        <title>An integrated genetic and cytogenetic map of the cucumber genome.</title>
        <authorList>
            <person name="Ren Y."/>
            <person name="Zhang Z."/>
            <person name="Liu J."/>
            <person name="Staub J.E."/>
            <person name="Han Y."/>
            <person name="Cheng Z."/>
            <person name="Li X."/>
            <person name="Lu J."/>
            <person name="Miao H."/>
            <person name="Kang H."/>
            <person name="Xie B."/>
            <person name="Gu X."/>
            <person name="Wang X."/>
            <person name="Du Y."/>
            <person name="Jin W."/>
            <person name="Huang S."/>
        </authorList>
    </citation>
    <scope>NUCLEOTIDE SEQUENCE [LARGE SCALE GENOMIC DNA]</scope>
    <source>
        <strain evidence="2">cv. 9930</strain>
    </source>
</reference>
<proteinExistence type="predicted"/>
<evidence type="ECO:0000313" key="2">
    <source>
        <dbReference type="Proteomes" id="UP000029981"/>
    </source>
</evidence>
<dbReference type="AlphaFoldDB" id="A0A0A0K3X8"/>
<sequence>MRWVLSLLEIRGELSTLDQSHNTIAGRKYESQAALSQNASGSFGIKNCMGNSRLLVEATLHSPIECRRAKLLWARKCQVLSISELRKKLQLLLGEPSRFGPECVGFLRYQKLHGCSLDS</sequence>
<protein>
    <submittedName>
        <fullName evidence="1">Uncharacterized protein</fullName>
    </submittedName>
</protein>
<dbReference type="EMBL" id="CM002928">
    <property type="protein sequence ID" value="KGN44400.1"/>
    <property type="molecule type" value="Genomic_DNA"/>
</dbReference>
<dbReference type="Gramene" id="KGN44400">
    <property type="protein sequence ID" value="KGN44400"/>
    <property type="gene ID" value="Csa_7G279820"/>
</dbReference>
<evidence type="ECO:0000313" key="1">
    <source>
        <dbReference type="EMBL" id="KGN44400.1"/>
    </source>
</evidence>
<gene>
    <name evidence="1" type="ORF">Csa_7G279820</name>
</gene>
<reference evidence="1 2" key="4">
    <citation type="journal article" date="2011" name="BMC Genomics">
        <title>RNA-Seq improves annotation of protein-coding genes in the cucumber genome.</title>
        <authorList>
            <person name="Li Z."/>
            <person name="Zhang Z."/>
            <person name="Yan P."/>
            <person name="Huang S."/>
            <person name="Fei Z."/>
            <person name="Lin K."/>
        </authorList>
    </citation>
    <scope>NUCLEOTIDE SEQUENCE [LARGE SCALE GENOMIC DNA]</scope>
    <source>
        <strain evidence="2">cv. 9930</strain>
    </source>
</reference>
<accession>A0A0A0K3X8</accession>
<dbReference type="Proteomes" id="UP000029981">
    <property type="component" value="Chromosome 7"/>
</dbReference>
<organism evidence="1 2">
    <name type="scientific">Cucumis sativus</name>
    <name type="common">Cucumber</name>
    <dbReference type="NCBI Taxonomy" id="3659"/>
    <lineage>
        <taxon>Eukaryota</taxon>
        <taxon>Viridiplantae</taxon>
        <taxon>Streptophyta</taxon>
        <taxon>Embryophyta</taxon>
        <taxon>Tracheophyta</taxon>
        <taxon>Spermatophyta</taxon>
        <taxon>Magnoliopsida</taxon>
        <taxon>eudicotyledons</taxon>
        <taxon>Gunneridae</taxon>
        <taxon>Pentapetalae</taxon>
        <taxon>rosids</taxon>
        <taxon>fabids</taxon>
        <taxon>Cucurbitales</taxon>
        <taxon>Cucurbitaceae</taxon>
        <taxon>Benincaseae</taxon>
        <taxon>Cucumis</taxon>
    </lineage>
</organism>
<keyword evidence="2" id="KW-1185">Reference proteome</keyword>
<reference evidence="1 2" key="1">
    <citation type="journal article" date="2009" name="Nat. Genet.">
        <title>The genome of the cucumber, Cucumis sativus L.</title>
        <authorList>
            <person name="Huang S."/>
            <person name="Li R."/>
            <person name="Zhang Z."/>
            <person name="Li L."/>
            <person name="Gu X."/>
            <person name="Fan W."/>
            <person name="Lucas W.J."/>
            <person name="Wang X."/>
            <person name="Xie B."/>
            <person name="Ni P."/>
            <person name="Ren Y."/>
            <person name="Zhu H."/>
            <person name="Li J."/>
            <person name="Lin K."/>
            <person name="Jin W."/>
            <person name="Fei Z."/>
            <person name="Li G."/>
            <person name="Staub J."/>
            <person name="Kilian A."/>
            <person name="van der Vossen E.A."/>
            <person name="Wu Y."/>
            <person name="Guo J."/>
            <person name="He J."/>
            <person name="Jia Z."/>
            <person name="Ren Y."/>
            <person name="Tian G."/>
            <person name="Lu Y."/>
            <person name="Ruan J."/>
            <person name="Qian W."/>
            <person name="Wang M."/>
            <person name="Huang Q."/>
            <person name="Li B."/>
            <person name="Xuan Z."/>
            <person name="Cao J."/>
            <person name="Asan"/>
            <person name="Wu Z."/>
            <person name="Zhang J."/>
            <person name="Cai Q."/>
            <person name="Bai Y."/>
            <person name="Zhao B."/>
            <person name="Han Y."/>
            <person name="Li Y."/>
            <person name="Li X."/>
            <person name="Wang S."/>
            <person name="Shi Q."/>
            <person name="Liu S."/>
            <person name="Cho W.K."/>
            <person name="Kim J.Y."/>
            <person name="Xu Y."/>
            <person name="Heller-Uszynska K."/>
            <person name="Miao H."/>
            <person name="Cheng Z."/>
            <person name="Zhang S."/>
            <person name="Wu J."/>
            <person name="Yang Y."/>
            <person name="Kang H."/>
            <person name="Li M."/>
            <person name="Liang H."/>
            <person name="Ren X."/>
            <person name="Shi Z."/>
            <person name="Wen M."/>
            <person name="Jian M."/>
            <person name="Yang H."/>
            <person name="Zhang G."/>
            <person name="Yang Z."/>
            <person name="Chen R."/>
            <person name="Liu S."/>
            <person name="Li J."/>
            <person name="Ma L."/>
            <person name="Liu H."/>
            <person name="Zhou Y."/>
            <person name="Zhao J."/>
            <person name="Fang X."/>
            <person name="Li G."/>
            <person name="Fang L."/>
            <person name="Li Y."/>
            <person name="Liu D."/>
            <person name="Zheng H."/>
            <person name="Zhang Y."/>
            <person name="Qin N."/>
            <person name="Li Z."/>
            <person name="Yang G."/>
            <person name="Yang S."/>
            <person name="Bolund L."/>
            <person name="Kristiansen K."/>
            <person name="Zheng H."/>
            <person name="Li S."/>
            <person name="Zhang X."/>
            <person name="Yang H."/>
            <person name="Wang J."/>
            <person name="Sun R."/>
            <person name="Zhang B."/>
            <person name="Jiang S."/>
            <person name="Wang J."/>
            <person name="Du Y."/>
            <person name="Li S."/>
        </authorList>
    </citation>
    <scope>NUCLEOTIDE SEQUENCE [LARGE SCALE GENOMIC DNA]</scope>
    <source>
        <strain evidence="2">cv. 9930</strain>
    </source>
</reference>
<reference evidence="1 2" key="3">
    <citation type="journal article" date="2010" name="BMC Genomics">
        <title>Transcriptome sequencing and comparative analysis of cucumber flowers with different sex types.</title>
        <authorList>
            <person name="Guo S."/>
            <person name="Zheng Y."/>
            <person name="Joung J.G."/>
            <person name="Liu S."/>
            <person name="Zhang Z."/>
            <person name="Crasta O.R."/>
            <person name="Sobral B.W."/>
            <person name="Xu Y."/>
            <person name="Huang S."/>
            <person name="Fei Z."/>
        </authorList>
    </citation>
    <scope>NUCLEOTIDE SEQUENCE [LARGE SCALE GENOMIC DNA]</scope>
    <source>
        <strain evidence="2">cv. 9930</strain>
    </source>
</reference>
<name>A0A0A0K3X8_CUCSA</name>